<sequence>MSSYNIPERDFMRCFRKALSVPFLLNNVCSTNIQEFVTSYAASLGCTEKSFFFPLLTCAASCMGTESYLEIINHWIEPPIVWTLVIAPKSLLRVDVAEHVKQHLLKAQNDTWVLHKNEDTKDYLKKFLFDIFTLEQLQEMLKLSNGHGIAIYNSARSLHKNMLEPVEADIMLRLHSGLAWFQDSRVSRSTVTKTRVNFAIISTPAAVHQTLTSAPNFKELFHQSFLLTCTEDSHAKFNQISEVNNSDKLVEIFTSLIKLHCSHGPIVYKLSAEGKEKFSEIHDELTDKAKQMARKNADKVFQPALSYLGRLTLILHVLDNVIDSINYQIPVSHLTWNTEISANTVWHARELLSHFIEQRHALMEELKFPSQSGAPTPPIEVVDGQNRVVSRNMLTPPQRSPQNVMMRSNNSVNTVNPVNNVRRNILNNSRVRQPVRNYQPPLPLNSTVVEPIIQSVRSNAIPATQTIPFNPIITNCETLNNNLNTELNLPTALSVSRSEDQADQAIPVLLSRAPNTSISDISKEDFIRTQRNSLKKLLKHTTGEITPSRCVQLKLTPDATASDETQRYTQNFSRLFLKRLELFGFGICEGANNGNKRHFVFKKKKFSALGDDQRQILNDLNISEVEYNKCFTSVSIENEQNGKVVCLE</sequence>
<dbReference type="RefSeq" id="XP_042895087.1">
    <property type="nucleotide sequence ID" value="XM_043039153.2"/>
</dbReference>
<dbReference type="RefSeq" id="XP_042895089.1">
    <property type="nucleotide sequence ID" value="XM_043039155.2"/>
</dbReference>
<dbReference type="KEGG" id="ptep:107452143"/>
<dbReference type="EMBL" id="IAAA01019667">
    <property type="protein sequence ID" value="LAA06689.1"/>
    <property type="molecule type" value="mRNA"/>
</dbReference>
<name>A0A2L2YEZ8_PARTP</name>
<organism evidence="1">
    <name type="scientific">Parasteatoda tepidariorum</name>
    <name type="common">Common house spider</name>
    <name type="synonym">Achaearanea tepidariorum</name>
    <dbReference type="NCBI Taxonomy" id="114398"/>
    <lineage>
        <taxon>Eukaryota</taxon>
        <taxon>Metazoa</taxon>
        <taxon>Ecdysozoa</taxon>
        <taxon>Arthropoda</taxon>
        <taxon>Chelicerata</taxon>
        <taxon>Arachnida</taxon>
        <taxon>Araneae</taxon>
        <taxon>Araneomorphae</taxon>
        <taxon>Entelegynae</taxon>
        <taxon>Araneoidea</taxon>
        <taxon>Theridiidae</taxon>
        <taxon>Parasteatoda</taxon>
    </lineage>
</organism>
<protein>
    <submittedName>
        <fullName evidence="1">Uncharacterized protein</fullName>
    </submittedName>
</protein>
<dbReference type="RefSeq" id="XP_042895088.1">
    <property type="nucleotide sequence ID" value="XM_043039154.2"/>
</dbReference>
<dbReference type="OMA" id="EENHVKF"/>
<dbReference type="AlphaFoldDB" id="A0A2L2YEZ8"/>
<dbReference type="GeneID" id="107452143"/>
<dbReference type="InterPro" id="IPR025048">
    <property type="entry name" value="DUF3987"/>
</dbReference>
<proteinExistence type="evidence at transcript level"/>
<accession>A0A2L2YEZ8</accession>
<dbReference type="Pfam" id="PF13148">
    <property type="entry name" value="DUF3987"/>
    <property type="match status" value="1"/>
</dbReference>
<reference evidence="1" key="1">
    <citation type="journal article" date="2016" name="Mol. Ecol. Resour.">
        <title>Evaluation of the impact of RNA preservation methods of spiders for de novo transcriptome assembly.</title>
        <authorList>
            <person name="Kono N."/>
            <person name="Nakamura H."/>
            <person name="Ito Y."/>
            <person name="Tomita M."/>
            <person name="Arakawa K."/>
        </authorList>
    </citation>
    <scope>NUCLEOTIDE SEQUENCE</scope>
    <source>
        <tissue evidence="1">Whole body</tissue>
    </source>
</reference>
<dbReference type="OrthoDB" id="6418715at2759"/>
<evidence type="ECO:0000313" key="1">
    <source>
        <dbReference type="EMBL" id="LAA06689.1"/>
    </source>
</evidence>